<keyword evidence="5" id="KW-0539">Nucleus</keyword>
<dbReference type="SUPFAM" id="SSF50978">
    <property type="entry name" value="WD40 repeat-like"/>
    <property type="match status" value="1"/>
</dbReference>
<dbReference type="InterPro" id="IPR015943">
    <property type="entry name" value="WD40/YVTN_repeat-like_dom_sf"/>
</dbReference>
<evidence type="ECO:0000313" key="9">
    <source>
        <dbReference type="Proteomes" id="UP001353858"/>
    </source>
</evidence>
<reference evidence="9" key="1">
    <citation type="submission" date="2023-01" db="EMBL/GenBank/DDBJ databases">
        <title>Key to firefly adult light organ development and bioluminescence: homeobox transcription factors regulate luciferase expression and transportation to peroxisome.</title>
        <authorList>
            <person name="Fu X."/>
        </authorList>
    </citation>
    <scope>NUCLEOTIDE SEQUENCE [LARGE SCALE GENOMIC DNA]</scope>
</reference>
<keyword evidence="4" id="KW-0677">Repeat</keyword>
<dbReference type="InterPro" id="IPR045161">
    <property type="entry name" value="Utp18"/>
</dbReference>
<dbReference type="GO" id="GO:0006364">
    <property type="term" value="P:rRNA processing"/>
    <property type="evidence" value="ECO:0007669"/>
    <property type="project" value="UniProtKB-KW"/>
</dbReference>
<dbReference type="SMART" id="SM00320">
    <property type="entry name" value="WD40"/>
    <property type="match status" value="5"/>
</dbReference>
<keyword evidence="3 7" id="KW-0853">WD repeat</keyword>
<dbReference type="Proteomes" id="UP001353858">
    <property type="component" value="Unassembled WGS sequence"/>
</dbReference>
<sequence>MPKQNRKRKHIRQDEDDFEIMAPKNKFRPFDKAAQAEEEYLSNFLFGGSENFLKSLDETESMVETPISLSPDSGMGDEDCGECSERKPAWIDEDDGIDVGYALNVQGRTLPKGGVNDRFNRYSNLLKHKFENVVGNPKWAALKKDQEFSDSDDDMLQTCGFIAKTVKHTLPSHTLEFKKLKDLNSETYNEGIVNCIEFHPTSTVALVAGNSGLASLFAVDGKNNNKLHSVAFERFPILSAQFVHAGNEAILGSRQSHLFSYDLLAAKTVRVPLPHGLTQCKQFVVSSDDKCMAVAGKWGEVHILSTKSKERLCLLKQDGDVTALSFSPNGSLLYGHSTTGEITVWDMNMRRVKHKWTDEGCLEGSTLSIAPSNQFVAAGSTHGIVNLYGVEDVLKTKLPKPRKTLFNLTTGITNLRFNSTSEIVAFTSTDIENSVRLFHIGTGSVFSNFPPFETKLGNITAMNFSPGSGYLAFGNKKSTVALYRLKHFKTY</sequence>
<comment type="similarity">
    <text evidence="6">Belongs to the WD repeat UTP18 family.</text>
</comment>
<evidence type="ECO:0000256" key="3">
    <source>
        <dbReference type="ARBA" id="ARBA00022574"/>
    </source>
</evidence>
<evidence type="ECO:0000256" key="7">
    <source>
        <dbReference type="PROSITE-ProRule" id="PRU00221"/>
    </source>
</evidence>
<comment type="subcellular location">
    <subcellularLocation>
        <location evidence="1">Nucleus</location>
        <location evidence="1">Nucleolus</location>
    </subcellularLocation>
</comment>
<evidence type="ECO:0000256" key="4">
    <source>
        <dbReference type="ARBA" id="ARBA00022737"/>
    </source>
</evidence>
<evidence type="ECO:0000313" key="8">
    <source>
        <dbReference type="EMBL" id="KAK4872901.1"/>
    </source>
</evidence>
<evidence type="ECO:0000256" key="2">
    <source>
        <dbReference type="ARBA" id="ARBA00022552"/>
    </source>
</evidence>
<dbReference type="PANTHER" id="PTHR18359">
    <property type="entry name" value="WD-REPEAT PROTEIN-RELATED"/>
    <property type="match status" value="1"/>
</dbReference>
<protein>
    <recommendedName>
        <fullName evidence="10">U3 small nucleolar RNA-associated protein 18 homolog</fullName>
    </recommendedName>
</protein>
<dbReference type="PANTHER" id="PTHR18359:SF0">
    <property type="entry name" value="U3 SMALL NUCLEOLAR RNA-ASSOCIATED PROTEIN 18 HOMOLOG"/>
    <property type="match status" value="1"/>
</dbReference>
<comment type="caution">
    <text evidence="8">The sequence shown here is derived from an EMBL/GenBank/DDBJ whole genome shotgun (WGS) entry which is preliminary data.</text>
</comment>
<gene>
    <name evidence="8" type="ORF">RN001_014930</name>
</gene>
<dbReference type="InterPro" id="IPR001680">
    <property type="entry name" value="WD40_rpt"/>
</dbReference>
<keyword evidence="2" id="KW-0698">rRNA processing</keyword>
<dbReference type="GO" id="GO:0034388">
    <property type="term" value="C:Pwp2p-containing subcomplex of 90S preribosome"/>
    <property type="evidence" value="ECO:0007669"/>
    <property type="project" value="TreeGrafter"/>
</dbReference>
<evidence type="ECO:0000256" key="1">
    <source>
        <dbReference type="ARBA" id="ARBA00004604"/>
    </source>
</evidence>
<proteinExistence type="inferred from homology"/>
<dbReference type="InterPro" id="IPR036322">
    <property type="entry name" value="WD40_repeat_dom_sf"/>
</dbReference>
<dbReference type="Pfam" id="PF00400">
    <property type="entry name" value="WD40"/>
    <property type="match status" value="1"/>
</dbReference>
<feature type="repeat" description="WD" evidence="7">
    <location>
        <begin position="314"/>
        <end position="355"/>
    </location>
</feature>
<dbReference type="PROSITE" id="PS50082">
    <property type="entry name" value="WD_REPEATS_2"/>
    <property type="match status" value="1"/>
</dbReference>
<evidence type="ECO:0000256" key="6">
    <source>
        <dbReference type="ARBA" id="ARBA00025767"/>
    </source>
</evidence>
<organism evidence="8 9">
    <name type="scientific">Aquatica leii</name>
    <dbReference type="NCBI Taxonomy" id="1421715"/>
    <lineage>
        <taxon>Eukaryota</taxon>
        <taxon>Metazoa</taxon>
        <taxon>Ecdysozoa</taxon>
        <taxon>Arthropoda</taxon>
        <taxon>Hexapoda</taxon>
        <taxon>Insecta</taxon>
        <taxon>Pterygota</taxon>
        <taxon>Neoptera</taxon>
        <taxon>Endopterygota</taxon>
        <taxon>Coleoptera</taxon>
        <taxon>Polyphaga</taxon>
        <taxon>Elateriformia</taxon>
        <taxon>Elateroidea</taxon>
        <taxon>Lampyridae</taxon>
        <taxon>Luciolinae</taxon>
        <taxon>Aquatica</taxon>
    </lineage>
</organism>
<accession>A0AAN7P2M0</accession>
<evidence type="ECO:0008006" key="10">
    <source>
        <dbReference type="Google" id="ProtNLM"/>
    </source>
</evidence>
<evidence type="ECO:0000256" key="5">
    <source>
        <dbReference type="ARBA" id="ARBA00023242"/>
    </source>
</evidence>
<dbReference type="AlphaFoldDB" id="A0AAN7P2M0"/>
<dbReference type="Gene3D" id="2.130.10.10">
    <property type="entry name" value="YVTN repeat-like/Quinoprotein amine dehydrogenase"/>
    <property type="match status" value="1"/>
</dbReference>
<dbReference type="EMBL" id="JARPUR010000007">
    <property type="protein sequence ID" value="KAK4872901.1"/>
    <property type="molecule type" value="Genomic_DNA"/>
</dbReference>
<name>A0AAN7P2M0_9COLE</name>
<dbReference type="GO" id="GO:0032040">
    <property type="term" value="C:small-subunit processome"/>
    <property type="evidence" value="ECO:0007669"/>
    <property type="project" value="TreeGrafter"/>
</dbReference>
<keyword evidence="9" id="KW-1185">Reference proteome</keyword>